<dbReference type="CDD" id="cd16936">
    <property type="entry name" value="HATPase_RsbW-like"/>
    <property type="match status" value="1"/>
</dbReference>
<dbReference type="PANTHER" id="PTHR35526:SF3">
    <property type="entry name" value="ANTI-SIGMA-F FACTOR RSBW"/>
    <property type="match status" value="1"/>
</dbReference>
<dbReference type="Gene3D" id="3.30.565.10">
    <property type="entry name" value="Histidine kinase-like ATPase, C-terminal domain"/>
    <property type="match status" value="1"/>
</dbReference>
<keyword evidence="1" id="KW-0808">Transferase</keyword>
<dbReference type="Gene3D" id="3.30.750.24">
    <property type="entry name" value="STAS domain"/>
    <property type="match status" value="1"/>
</dbReference>
<keyword evidence="1" id="KW-0723">Serine/threonine-protein kinase</keyword>
<name>A0A4P6HI31_9BACT</name>
<dbReference type="EMBL" id="CP026538">
    <property type="protein sequence ID" value="QAZ66014.1"/>
    <property type="molecule type" value="Genomic_DNA"/>
</dbReference>
<dbReference type="CDD" id="cd07043">
    <property type="entry name" value="STAS_anti-anti-sigma_factors"/>
    <property type="match status" value="1"/>
</dbReference>
<dbReference type="InterPro" id="IPR003594">
    <property type="entry name" value="HATPase_dom"/>
</dbReference>
<proteinExistence type="predicted"/>
<dbReference type="RefSeq" id="WP_129348882.1">
    <property type="nucleotide sequence ID" value="NZ_CP026538.1"/>
</dbReference>
<feature type="domain" description="STAS" evidence="2">
    <location>
        <begin position="158"/>
        <end position="259"/>
    </location>
</feature>
<dbReference type="OrthoDB" id="254943at2"/>
<keyword evidence="4" id="KW-1185">Reference proteome</keyword>
<dbReference type="GO" id="GO:0004674">
    <property type="term" value="F:protein serine/threonine kinase activity"/>
    <property type="evidence" value="ECO:0007669"/>
    <property type="project" value="UniProtKB-KW"/>
</dbReference>
<dbReference type="AlphaFoldDB" id="A0A4P6HI31"/>
<dbReference type="SUPFAM" id="SSF52091">
    <property type="entry name" value="SpoIIaa-like"/>
    <property type="match status" value="1"/>
</dbReference>
<evidence type="ECO:0000313" key="4">
    <source>
        <dbReference type="Proteomes" id="UP000293296"/>
    </source>
</evidence>
<reference evidence="3 4" key="1">
    <citation type="submission" date="2018-02" db="EMBL/GenBank/DDBJ databases">
        <title>Genome sequence of Desulfovibrio carbinolicus DSM 3852.</title>
        <authorList>
            <person name="Wilbanks E."/>
            <person name="Skennerton C.T."/>
            <person name="Orphan V.J."/>
        </authorList>
    </citation>
    <scope>NUCLEOTIDE SEQUENCE [LARGE SCALE GENOMIC DNA]</scope>
    <source>
        <strain evidence="3 4">DSM 3852</strain>
    </source>
</reference>
<dbReference type="Pfam" id="PF01740">
    <property type="entry name" value="STAS"/>
    <property type="match status" value="1"/>
</dbReference>
<sequence length="259" mass="27388">MFEAHSSPDSRCLRFSATLAMLDRAVDEAVAFLASRQAQGSLFDVKLLLREALLNAVLHGSRGDPLRQVTLTLGCAEGRLTAVVADQGPGFDWRAAAEAPPPPDAESGRGLTIMTLYADDVRYNAAGNQVTLVKAVPGLTGPASAPERPGDDTDRSPAMYDIRTIDGRTILTPAGDIVASAADGLRNAVKDLMPTLDGPFAMDLSKVELIDSVGIGLLIAVHNSLSKKGGRLALDHVSPDLAALLRTMRLDKHFSIQPA</sequence>
<dbReference type="Proteomes" id="UP000293296">
    <property type="component" value="Chromosome"/>
</dbReference>
<dbReference type="PANTHER" id="PTHR35526">
    <property type="entry name" value="ANTI-SIGMA-F FACTOR RSBW-RELATED"/>
    <property type="match status" value="1"/>
</dbReference>
<evidence type="ECO:0000256" key="1">
    <source>
        <dbReference type="ARBA" id="ARBA00022527"/>
    </source>
</evidence>
<protein>
    <submittedName>
        <fullName evidence="3">Anti-anti-sigma factor</fullName>
    </submittedName>
</protein>
<dbReference type="InterPro" id="IPR002645">
    <property type="entry name" value="STAS_dom"/>
</dbReference>
<dbReference type="KEGG" id="dcb:C3Y92_01655"/>
<gene>
    <name evidence="3" type="ORF">C3Y92_01655</name>
</gene>
<dbReference type="Pfam" id="PF13581">
    <property type="entry name" value="HATPase_c_2"/>
    <property type="match status" value="1"/>
</dbReference>
<dbReference type="InterPro" id="IPR036890">
    <property type="entry name" value="HATPase_C_sf"/>
</dbReference>
<accession>A0A4P6HI31</accession>
<organism evidence="3 4">
    <name type="scientific">Solidesulfovibrio carbinolicus</name>
    <dbReference type="NCBI Taxonomy" id="296842"/>
    <lineage>
        <taxon>Bacteria</taxon>
        <taxon>Pseudomonadati</taxon>
        <taxon>Thermodesulfobacteriota</taxon>
        <taxon>Desulfovibrionia</taxon>
        <taxon>Desulfovibrionales</taxon>
        <taxon>Desulfovibrionaceae</taxon>
        <taxon>Solidesulfovibrio</taxon>
    </lineage>
</organism>
<evidence type="ECO:0000313" key="3">
    <source>
        <dbReference type="EMBL" id="QAZ66014.1"/>
    </source>
</evidence>
<dbReference type="InterPro" id="IPR050267">
    <property type="entry name" value="Anti-sigma-factor_SerPK"/>
</dbReference>
<dbReference type="InterPro" id="IPR036513">
    <property type="entry name" value="STAS_dom_sf"/>
</dbReference>
<evidence type="ECO:0000259" key="2">
    <source>
        <dbReference type="PROSITE" id="PS50801"/>
    </source>
</evidence>
<dbReference type="SUPFAM" id="SSF55874">
    <property type="entry name" value="ATPase domain of HSP90 chaperone/DNA topoisomerase II/histidine kinase"/>
    <property type="match status" value="1"/>
</dbReference>
<dbReference type="PROSITE" id="PS50801">
    <property type="entry name" value="STAS"/>
    <property type="match status" value="1"/>
</dbReference>
<keyword evidence="1" id="KW-0418">Kinase</keyword>